<dbReference type="CDD" id="cd03811">
    <property type="entry name" value="GT4_GT28_WabH-like"/>
    <property type="match status" value="1"/>
</dbReference>
<dbReference type="Proteomes" id="UP001302806">
    <property type="component" value="Chromosome"/>
</dbReference>
<dbReference type="Pfam" id="PF13439">
    <property type="entry name" value="Glyco_transf_4"/>
    <property type="match status" value="1"/>
</dbReference>
<accession>A0ABY9XWB7</accession>
<dbReference type="Pfam" id="PF00534">
    <property type="entry name" value="Glycos_transf_1"/>
    <property type="match status" value="1"/>
</dbReference>
<dbReference type="InterPro" id="IPR001296">
    <property type="entry name" value="Glyco_trans_1"/>
</dbReference>
<evidence type="ECO:0000313" key="3">
    <source>
        <dbReference type="EMBL" id="WNH10247.1"/>
    </source>
</evidence>
<dbReference type="PANTHER" id="PTHR12526">
    <property type="entry name" value="GLYCOSYLTRANSFERASE"/>
    <property type="match status" value="1"/>
</dbReference>
<dbReference type="RefSeq" id="WP_415866557.1">
    <property type="nucleotide sequence ID" value="NZ_CP134537.1"/>
</dbReference>
<keyword evidence="3" id="KW-0808">Transferase</keyword>
<dbReference type="PANTHER" id="PTHR12526:SF630">
    <property type="entry name" value="GLYCOSYLTRANSFERASE"/>
    <property type="match status" value="1"/>
</dbReference>
<gene>
    <name evidence="3" type="ORF">RHP51_06085</name>
</gene>
<feature type="domain" description="Glycosyl transferase family 1" evidence="1">
    <location>
        <begin position="201"/>
        <end position="319"/>
    </location>
</feature>
<reference evidence="3 4" key="1">
    <citation type="submission" date="2023-09" db="EMBL/GenBank/DDBJ databases">
        <title>Thalassobella suaedae gen. nov., sp. nov., a marine bacterium of the family Flavobacteriaceae isolated from a halophyte Suaeda japonica.</title>
        <authorList>
            <person name="Lee S.Y."/>
            <person name="Hwang C.Y."/>
        </authorList>
    </citation>
    <scope>NUCLEOTIDE SEQUENCE [LARGE SCALE GENOMIC DNA]</scope>
    <source>
        <strain evidence="3 4">HL-DH14</strain>
    </source>
</reference>
<sequence length="401" mass="46265">MKKILLIMPYGSVGGMERLALHFYNHYKSQGYQVTAIKFFKLQSDIINFKQDEYALLNKDLSELSPFKRLWFYMSAPFKLRRLIKKQHITHSIAFGDMANIFSALTNTSEFKIGSIHALKSVELNSHSMFTRIIKWSYKSIYKKLHKVVCISNAIKKDLIENCQYKFPENLEVIYNPHDITSIQSLSEEPLDTPKERALFKGQTIIFIGRLSYQKSPWHLINAFKLLIEKNENVNLIFIGDGNPEVIQYIKNQIETFNIKDRIHFLGRKTNPYKYLKQADVLALSSHFEGTPNVIVEAITLGIPIVCSNCTEGIMELMSINKYSENNKNIHVESGIITPNFYKGTLGFPEYNGLTLEEEHFSEALLQVLLDSSFKIILNKNRKALLKKFAIELSAENYLNN</sequence>
<evidence type="ECO:0000259" key="2">
    <source>
        <dbReference type="Pfam" id="PF13439"/>
    </source>
</evidence>
<dbReference type="Gene3D" id="3.40.50.2000">
    <property type="entry name" value="Glycogen Phosphorylase B"/>
    <property type="match status" value="2"/>
</dbReference>
<dbReference type="EC" id="2.4.-.-" evidence="3"/>
<evidence type="ECO:0000313" key="4">
    <source>
        <dbReference type="Proteomes" id="UP001302806"/>
    </source>
</evidence>
<evidence type="ECO:0000259" key="1">
    <source>
        <dbReference type="Pfam" id="PF00534"/>
    </source>
</evidence>
<dbReference type="SUPFAM" id="SSF53756">
    <property type="entry name" value="UDP-Glycosyltransferase/glycogen phosphorylase"/>
    <property type="match status" value="1"/>
</dbReference>
<organism evidence="3 4">
    <name type="scientific">Thalassobellus suaedae</name>
    <dbReference type="NCBI Taxonomy" id="3074124"/>
    <lineage>
        <taxon>Bacteria</taxon>
        <taxon>Pseudomonadati</taxon>
        <taxon>Bacteroidota</taxon>
        <taxon>Flavobacteriia</taxon>
        <taxon>Flavobacteriales</taxon>
        <taxon>Flavobacteriaceae</taxon>
        <taxon>Thalassobellus</taxon>
    </lineage>
</organism>
<name>A0ABY9XWB7_9FLAO</name>
<protein>
    <submittedName>
        <fullName evidence="3">Glycosyltransferase</fullName>
        <ecNumber evidence="3">2.4.-.-</ecNumber>
    </submittedName>
</protein>
<proteinExistence type="predicted"/>
<feature type="domain" description="Glycosyltransferase subfamily 4-like N-terminal" evidence="2">
    <location>
        <begin position="13"/>
        <end position="180"/>
    </location>
</feature>
<dbReference type="GO" id="GO:0016757">
    <property type="term" value="F:glycosyltransferase activity"/>
    <property type="evidence" value="ECO:0007669"/>
    <property type="project" value="UniProtKB-KW"/>
</dbReference>
<dbReference type="InterPro" id="IPR028098">
    <property type="entry name" value="Glyco_trans_4-like_N"/>
</dbReference>
<dbReference type="EMBL" id="CP134537">
    <property type="protein sequence ID" value="WNH10247.1"/>
    <property type="molecule type" value="Genomic_DNA"/>
</dbReference>
<keyword evidence="3" id="KW-0328">Glycosyltransferase</keyword>